<dbReference type="eggNOG" id="ENOG5030G2H">
    <property type="taxonomic scope" value="Bacteria"/>
</dbReference>
<comment type="caution">
    <text evidence="1">The sequence shown here is derived from an EMBL/GenBank/DDBJ whole genome shotgun (WGS) entry which is preliminary data.</text>
</comment>
<dbReference type="RefSeq" id="WP_002844507.1">
    <property type="nucleotide sequence ID" value="NZ_ADJN01000065.1"/>
</dbReference>
<name>D3MU93_9FIRM</name>
<accession>D3MU93</accession>
<dbReference type="OrthoDB" id="1757291at2"/>
<proteinExistence type="predicted"/>
<evidence type="ECO:0000313" key="1">
    <source>
        <dbReference type="EMBL" id="EFD04381.1"/>
    </source>
</evidence>
<organism evidence="1 2">
    <name type="scientific">Peptostreptococcus anaerobius 653-L</name>
    <dbReference type="NCBI Taxonomy" id="596329"/>
    <lineage>
        <taxon>Bacteria</taxon>
        <taxon>Bacillati</taxon>
        <taxon>Bacillota</taxon>
        <taxon>Clostridia</taxon>
        <taxon>Peptostreptococcales</taxon>
        <taxon>Peptostreptococcaceae</taxon>
        <taxon>Peptostreptococcus</taxon>
    </lineage>
</organism>
<gene>
    <name evidence="1" type="ORF">HMPREF0631_1399</name>
</gene>
<dbReference type="AlphaFoldDB" id="D3MU93"/>
<evidence type="ECO:0000313" key="2">
    <source>
        <dbReference type="Proteomes" id="UP000004206"/>
    </source>
</evidence>
<protein>
    <recommendedName>
        <fullName evidence="3">SpoVT-AbrB domain-containing protein</fullName>
    </recommendedName>
</protein>
<dbReference type="Proteomes" id="UP000004206">
    <property type="component" value="Unassembled WGS sequence"/>
</dbReference>
<evidence type="ECO:0008006" key="3">
    <source>
        <dbReference type="Google" id="ProtNLM"/>
    </source>
</evidence>
<reference evidence="1 2" key="1">
    <citation type="submission" date="2010-01" db="EMBL/GenBank/DDBJ databases">
        <authorList>
            <person name="Dodson R."/>
            <person name="Madupu R."/>
            <person name="Durkin A.S."/>
            <person name="Torralba M."/>
            <person name="Methe B."/>
            <person name="Sutton G.G."/>
            <person name="Strausberg R.L."/>
            <person name="Nelson K.E."/>
        </authorList>
    </citation>
    <scope>NUCLEOTIDE SEQUENCE [LARGE SCALE GENOMIC DNA]</scope>
    <source>
        <strain evidence="1 2">653-L</strain>
    </source>
</reference>
<keyword evidence="2" id="KW-1185">Reference proteome</keyword>
<dbReference type="GeneID" id="79843496"/>
<dbReference type="EMBL" id="ADJN01000065">
    <property type="protein sequence ID" value="EFD04381.1"/>
    <property type="molecule type" value="Genomic_DNA"/>
</dbReference>
<sequence>MDKRILKVGFTTSGGTASKGSVTTRIGLPTSWIKSMGISKEDREVCVTFDEEKKEIKIVKNKGGI</sequence>